<name>A0A836FR65_9HYME</name>
<dbReference type="GO" id="GO:0005737">
    <property type="term" value="C:cytoplasm"/>
    <property type="evidence" value="ECO:0007669"/>
    <property type="project" value="TreeGrafter"/>
</dbReference>
<sequence length="234" mass="25778">GCASGHEEVVRVLLDSGADVEDHNKYGFTPLMEAASAGHIHVAKVLLEHKNDINTRSNKFQKTPLTLACFIEPAEMLRLLLETDTNQEYKSYEMHAALIAASINGHMEVARLLLDSGAQVTMTNSSETPLTFAASRNLVNLAQLLIERGANIEEVNGDGYTPLMQAALQNNEEMIVLLLSEGADVNAFRNRETKETALVMAENSCLEIADLLIKAEADNEFFISLMEEGYFDFV</sequence>
<evidence type="ECO:0000256" key="1">
    <source>
        <dbReference type="ARBA" id="ARBA00022737"/>
    </source>
</evidence>
<dbReference type="EMBL" id="JAANIB010008825">
    <property type="protein sequence ID" value="KAG5323469.1"/>
    <property type="molecule type" value="Genomic_DNA"/>
</dbReference>
<dbReference type="GO" id="GO:0045087">
    <property type="term" value="P:innate immune response"/>
    <property type="evidence" value="ECO:0007669"/>
    <property type="project" value="TreeGrafter"/>
</dbReference>
<keyword evidence="1" id="KW-0677">Repeat</keyword>
<dbReference type="PRINTS" id="PR01415">
    <property type="entry name" value="ANKYRIN"/>
</dbReference>
<dbReference type="Pfam" id="PF12796">
    <property type="entry name" value="Ank_2"/>
    <property type="match status" value="2"/>
</dbReference>
<evidence type="ECO:0000313" key="4">
    <source>
        <dbReference type="EMBL" id="KAG5323469.1"/>
    </source>
</evidence>
<comment type="caution">
    <text evidence="4">The sequence shown here is derived from an EMBL/GenBank/DDBJ whole genome shotgun (WGS) entry which is preliminary data.</text>
</comment>
<feature type="repeat" description="ANK" evidence="3">
    <location>
        <begin position="26"/>
        <end position="58"/>
    </location>
</feature>
<dbReference type="InterPro" id="IPR036770">
    <property type="entry name" value="Ankyrin_rpt-contain_sf"/>
</dbReference>
<organism evidence="4 5">
    <name type="scientific">Acromyrmex heyeri</name>
    <dbReference type="NCBI Taxonomy" id="230685"/>
    <lineage>
        <taxon>Eukaryota</taxon>
        <taxon>Metazoa</taxon>
        <taxon>Ecdysozoa</taxon>
        <taxon>Arthropoda</taxon>
        <taxon>Hexapoda</taxon>
        <taxon>Insecta</taxon>
        <taxon>Pterygota</taxon>
        <taxon>Neoptera</taxon>
        <taxon>Endopterygota</taxon>
        <taxon>Hymenoptera</taxon>
        <taxon>Apocrita</taxon>
        <taxon>Aculeata</taxon>
        <taxon>Formicoidea</taxon>
        <taxon>Formicidae</taxon>
        <taxon>Myrmicinae</taxon>
        <taxon>Acromyrmex</taxon>
    </lineage>
</organism>
<feature type="repeat" description="ANK" evidence="3">
    <location>
        <begin position="158"/>
        <end position="190"/>
    </location>
</feature>
<dbReference type="AlphaFoldDB" id="A0A836FR65"/>
<evidence type="ECO:0000256" key="2">
    <source>
        <dbReference type="ARBA" id="ARBA00023043"/>
    </source>
</evidence>
<dbReference type="InterPro" id="IPR002110">
    <property type="entry name" value="Ankyrin_rpt"/>
</dbReference>
<dbReference type="Gene3D" id="1.25.40.20">
    <property type="entry name" value="Ankyrin repeat-containing domain"/>
    <property type="match status" value="2"/>
</dbReference>
<dbReference type="Proteomes" id="UP000670152">
    <property type="component" value="Unassembled WGS sequence"/>
</dbReference>
<feature type="non-terminal residue" evidence="4">
    <location>
        <position position="1"/>
    </location>
</feature>
<feature type="repeat" description="ANK" evidence="3">
    <location>
        <begin position="1"/>
        <end position="25"/>
    </location>
</feature>
<dbReference type="InterPro" id="IPR051631">
    <property type="entry name" value="Ankyrin-KH/SAM_domain"/>
</dbReference>
<dbReference type="PANTHER" id="PTHR23206:SF8">
    <property type="entry name" value="ANKYRIN REPEAT AND KH DOMAIN-CONTAINING 1"/>
    <property type="match status" value="1"/>
</dbReference>
<feature type="repeat" description="ANK" evidence="3">
    <location>
        <begin position="125"/>
        <end position="157"/>
    </location>
</feature>
<dbReference type="SMART" id="SM00248">
    <property type="entry name" value="ANK"/>
    <property type="match status" value="6"/>
</dbReference>
<feature type="repeat" description="ANK" evidence="3">
    <location>
        <begin position="93"/>
        <end position="125"/>
    </location>
</feature>
<reference evidence="4 5" key="1">
    <citation type="submission" date="2020-02" db="EMBL/GenBank/DDBJ databases">
        <title>Relaxed selection underlies rapid genomic changes in the transitions from sociality to social parasitism in ants.</title>
        <authorList>
            <person name="Bi X."/>
        </authorList>
    </citation>
    <scope>NUCLEOTIDE SEQUENCE [LARGE SCALE GENOMIC DNA]</scope>
    <source>
        <strain evidence="4">BGI-DK2014b</strain>
        <tissue evidence="4">Whole body</tissue>
    </source>
</reference>
<dbReference type="SUPFAM" id="SSF48403">
    <property type="entry name" value="Ankyrin repeat"/>
    <property type="match status" value="1"/>
</dbReference>
<proteinExistence type="predicted"/>
<keyword evidence="2 3" id="KW-0040">ANK repeat</keyword>
<keyword evidence="5" id="KW-1185">Reference proteome</keyword>
<gene>
    <name evidence="4" type="primary">Ankrd17_0</name>
    <name evidence="4" type="ORF">G6Z77_0000099</name>
</gene>
<evidence type="ECO:0000256" key="3">
    <source>
        <dbReference type="PROSITE-ProRule" id="PRU00023"/>
    </source>
</evidence>
<feature type="non-terminal residue" evidence="4">
    <location>
        <position position="234"/>
    </location>
</feature>
<protein>
    <submittedName>
        <fullName evidence="4">ANR17 protein</fullName>
    </submittedName>
</protein>
<accession>A0A836FR65</accession>
<evidence type="ECO:0000313" key="5">
    <source>
        <dbReference type="Proteomes" id="UP000670152"/>
    </source>
</evidence>
<dbReference type="PROSITE" id="PS50297">
    <property type="entry name" value="ANK_REP_REGION"/>
    <property type="match status" value="4"/>
</dbReference>
<dbReference type="OrthoDB" id="7696003at2759"/>
<dbReference type="PROSITE" id="PS50088">
    <property type="entry name" value="ANK_REPEAT"/>
    <property type="match status" value="5"/>
</dbReference>
<dbReference type="PANTHER" id="PTHR23206">
    <property type="entry name" value="MASK PROTEIN"/>
    <property type="match status" value="1"/>
</dbReference>